<keyword evidence="2" id="KW-1185">Reference proteome</keyword>
<name>A0ACC0FNC7_9ERIC</name>
<dbReference type="Proteomes" id="UP001060215">
    <property type="component" value="Chromosome 14"/>
</dbReference>
<proteinExistence type="predicted"/>
<reference evidence="1 2" key="1">
    <citation type="journal article" date="2022" name="Plant J.">
        <title>Chromosome-level genome of Camellia lanceoleosa provides a valuable resource for understanding genome evolution and self-incompatibility.</title>
        <authorList>
            <person name="Gong W."/>
            <person name="Xiao S."/>
            <person name="Wang L."/>
            <person name="Liao Z."/>
            <person name="Chang Y."/>
            <person name="Mo W."/>
            <person name="Hu G."/>
            <person name="Li W."/>
            <person name="Zhao G."/>
            <person name="Zhu H."/>
            <person name="Hu X."/>
            <person name="Ji K."/>
            <person name="Xiang X."/>
            <person name="Song Q."/>
            <person name="Yuan D."/>
            <person name="Jin S."/>
            <person name="Zhang L."/>
        </authorList>
    </citation>
    <scope>NUCLEOTIDE SEQUENCE [LARGE SCALE GENOMIC DNA]</scope>
    <source>
        <strain evidence="1">SQ_2022a</strain>
    </source>
</reference>
<dbReference type="EMBL" id="CM045771">
    <property type="protein sequence ID" value="KAI7989783.1"/>
    <property type="molecule type" value="Genomic_DNA"/>
</dbReference>
<protein>
    <submittedName>
        <fullName evidence="1">Sulfite exporter TauE/SafE family protein 3</fullName>
    </submittedName>
</protein>
<sequence length="436" mass="47361">MGDHIPNPSSIFTVWENKTLQFHHKRATLFSKQNYLGSQTPAVLSLSLLSAQTKNLSGHLTGIPVLSPLITLGTNSHCGINQNSEDFVVSPNGFHSSRMNSMELDQQGPSVIFDACIDIYFEVEAGMIMGAAISSAYSNLKLRHPTLDMPVIDYDLALLVQPMLMLGISIGVAFNVIFADWMVTVLLIILFVGNGHDGAEYKLLPDGPAMAPKRNPMGLQNESIIENVYWKELELLFFVWVAFLALQITKIPVSVAVTLHEAIGLYKGKRQISSRGDTGTNLKAHQLILYCSCGVLAGVVGGLLGLGGGFILGPLFLELGVPPQSQPEESQSQTQTDGSQTQSQVKESLVGSQVTKVTKVMKKKLAVERRMVMRTSHSTPLHASQDVQGSAVSSNTNTPLQGQIRWRGRVVYNANAVKSPLGATMNAAETKYLENE</sequence>
<accession>A0ACC0FNC7</accession>
<gene>
    <name evidence="1" type="ORF">LOK49_LG13G02412</name>
</gene>
<organism evidence="1 2">
    <name type="scientific">Camellia lanceoleosa</name>
    <dbReference type="NCBI Taxonomy" id="1840588"/>
    <lineage>
        <taxon>Eukaryota</taxon>
        <taxon>Viridiplantae</taxon>
        <taxon>Streptophyta</taxon>
        <taxon>Embryophyta</taxon>
        <taxon>Tracheophyta</taxon>
        <taxon>Spermatophyta</taxon>
        <taxon>Magnoliopsida</taxon>
        <taxon>eudicotyledons</taxon>
        <taxon>Gunneridae</taxon>
        <taxon>Pentapetalae</taxon>
        <taxon>asterids</taxon>
        <taxon>Ericales</taxon>
        <taxon>Theaceae</taxon>
        <taxon>Camellia</taxon>
    </lineage>
</organism>
<comment type="caution">
    <text evidence="1">The sequence shown here is derived from an EMBL/GenBank/DDBJ whole genome shotgun (WGS) entry which is preliminary data.</text>
</comment>
<evidence type="ECO:0000313" key="2">
    <source>
        <dbReference type="Proteomes" id="UP001060215"/>
    </source>
</evidence>
<evidence type="ECO:0000313" key="1">
    <source>
        <dbReference type="EMBL" id="KAI7989783.1"/>
    </source>
</evidence>